<evidence type="ECO:0000313" key="2">
    <source>
        <dbReference type="EMBL" id="PGS79306.1"/>
    </source>
</evidence>
<dbReference type="Proteomes" id="UP000224203">
    <property type="component" value="Unassembled WGS sequence"/>
</dbReference>
<sequence length="409" mass="47147">MRFWNVIGHFFKKDGETVDVEVSNRRLRVETAYKRLYVDSAIDLIARSLAGCEFQTYRDGKVIKSFNYYQLNVAPNKNENAYEFWYKVVYHLVYQNEALILFRNGGLWVADSFFRDTSQGFREYTYKNVVVNTEMVSRTYREQEVLYLKLAETSINEVINNLYQSYGELLSKAILNYKANGQKRYLFKGRFMNAITDKQSKEASELFEKQMGDFMNPEKMGAVLFQPENVQMEDKSPESKQMDTRDIKAIAKDMLEFVATAFHIPPAILSGISDGGTVSSASNPTGDLDNFILFGLRPLGELIVTEYNKKMFAREQYLAKTYIKFNMDTFKLVDINKLATAVDKMFAVGGLTINDVLVRLGQEPLEEEWANQRYVTKNYERADVASKGGERDDNGEDKAEVSDDDRREE</sequence>
<evidence type="ECO:0000313" key="3">
    <source>
        <dbReference type="Proteomes" id="UP000224203"/>
    </source>
</evidence>
<dbReference type="Pfam" id="PF04860">
    <property type="entry name" value="Phage_portal"/>
    <property type="match status" value="1"/>
</dbReference>
<dbReference type="RefSeq" id="WP_098782738.1">
    <property type="nucleotide sequence ID" value="NZ_NULI01000063.1"/>
</dbReference>
<dbReference type="EMBL" id="NULI01000063">
    <property type="protein sequence ID" value="PGS79306.1"/>
    <property type="molecule type" value="Genomic_DNA"/>
</dbReference>
<dbReference type="AlphaFoldDB" id="A0A9X7GW14"/>
<proteinExistence type="predicted"/>
<gene>
    <name evidence="2" type="ORF">COC69_12670</name>
</gene>
<name>A0A9X7GW14_BACCE</name>
<evidence type="ECO:0000256" key="1">
    <source>
        <dbReference type="SAM" id="MobiDB-lite"/>
    </source>
</evidence>
<reference evidence="2 3" key="1">
    <citation type="submission" date="2017-09" db="EMBL/GenBank/DDBJ databases">
        <title>Large-scale bioinformatics analysis of Bacillus genomes uncovers conserved roles of natural products in bacterial physiology.</title>
        <authorList>
            <consortium name="Agbiome Team Llc"/>
            <person name="Bleich R.M."/>
            <person name="Grubbs K.J."/>
            <person name="Santa Maria K.C."/>
            <person name="Allen S.E."/>
            <person name="Farag S."/>
            <person name="Shank E.A."/>
            <person name="Bowers A."/>
        </authorList>
    </citation>
    <scope>NUCLEOTIDE SEQUENCE [LARGE SCALE GENOMIC DNA]</scope>
    <source>
        <strain evidence="2 3">AFS041711</strain>
    </source>
</reference>
<dbReference type="NCBIfam" id="TIGR01537">
    <property type="entry name" value="portal_HK97"/>
    <property type="match status" value="1"/>
</dbReference>
<dbReference type="InterPro" id="IPR006427">
    <property type="entry name" value="Portal_HK97"/>
</dbReference>
<organism evidence="2 3">
    <name type="scientific">Bacillus cereus</name>
    <dbReference type="NCBI Taxonomy" id="1396"/>
    <lineage>
        <taxon>Bacteria</taxon>
        <taxon>Bacillati</taxon>
        <taxon>Bacillota</taxon>
        <taxon>Bacilli</taxon>
        <taxon>Bacillales</taxon>
        <taxon>Bacillaceae</taxon>
        <taxon>Bacillus</taxon>
        <taxon>Bacillus cereus group</taxon>
    </lineage>
</organism>
<comment type="caution">
    <text evidence="2">The sequence shown here is derived from an EMBL/GenBank/DDBJ whole genome shotgun (WGS) entry which is preliminary data.</text>
</comment>
<dbReference type="InterPro" id="IPR006944">
    <property type="entry name" value="Phage/GTA_portal"/>
</dbReference>
<protein>
    <submittedName>
        <fullName evidence="2">Phage portal protein</fullName>
    </submittedName>
</protein>
<feature type="region of interest" description="Disordered" evidence="1">
    <location>
        <begin position="384"/>
        <end position="409"/>
    </location>
</feature>
<accession>A0A9X7GW14</accession>